<dbReference type="InterPro" id="IPR053031">
    <property type="entry name" value="Cuticle_assoc_protein"/>
</dbReference>
<accession>A0AAQ3UMH0</accession>
<dbReference type="Pfam" id="PF02892">
    <property type="entry name" value="zf-BED"/>
    <property type="match status" value="1"/>
</dbReference>
<gene>
    <name evidence="6" type="ORF">U9M48_041095</name>
</gene>
<dbReference type="PANTHER" id="PTHR34396:SF25">
    <property type="entry name" value="BOUNDARY ELEMENT ASSOCIATED FACTOR"/>
    <property type="match status" value="1"/>
</dbReference>
<dbReference type="AlphaFoldDB" id="A0AAQ3UMH0"/>
<dbReference type="GO" id="GO:1990837">
    <property type="term" value="F:sequence-specific double-stranded DNA binding"/>
    <property type="evidence" value="ECO:0007669"/>
    <property type="project" value="TreeGrafter"/>
</dbReference>
<organism evidence="6 7">
    <name type="scientific">Paspalum notatum var. saurae</name>
    <dbReference type="NCBI Taxonomy" id="547442"/>
    <lineage>
        <taxon>Eukaryota</taxon>
        <taxon>Viridiplantae</taxon>
        <taxon>Streptophyta</taxon>
        <taxon>Embryophyta</taxon>
        <taxon>Tracheophyta</taxon>
        <taxon>Spermatophyta</taxon>
        <taxon>Magnoliopsida</taxon>
        <taxon>Liliopsida</taxon>
        <taxon>Poales</taxon>
        <taxon>Poaceae</taxon>
        <taxon>PACMAD clade</taxon>
        <taxon>Panicoideae</taxon>
        <taxon>Andropogonodae</taxon>
        <taxon>Paspaleae</taxon>
        <taxon>Paspalinae</taxon>
        <taxon>Paspalum</taxon>
    </lineage>
</organism>
<evidence type="ECO:0000256" key="3">
    <source>
        <dbReference type="ARBA" id="ARBA00022833"/>
    </source>
</evidence>
<dbReference type="SUPFAM" id="SSF57667">
    <property type="entry name" value="beta-beta-alpha zinc fingers"/>
    <property type="match status" value="1"/>
</dbReference>
<keyword evidence="2" id="KW-0863">Zinc-finger</keyword>
<dbReference type="InterPro" id="IPR003656">
    <property type="entry name" value="Znf_BED"/>
</dbReference>
<dbReference type="GO" id="GO:0005634">
    <property type="term" value="C:nucleus"/>
    <property type="evidence" value="ECO:0007669"/>
    <property type="project" value="TreeGrafter"/>
</dbReference>
<evidence type="ECO:0000259" key="5">
    <source>
        <dbReference type="Pfam" id="PF02892"/>
    </source>
</evidence>
<dbReference type="SMART" id="SM00614">
    <property type="entry name" value="ZnF_BED"/>
    <property type="match status" value="1"/>
</dbReference>
<dbReference type="EMBL" id="CP144753">
    <property type="protein sequence ID" value="WVZ95313.1"/>
    <property type="molecule type" value="Genomic_DNA"/>
</dbReference>
<keyword evidence="7" id="KW-1185">Reference proteome</keyword>
<sequence length="355" mass="39549">MQSKTCPFLLVISSSEFRNMEEQATTQRRTGAPMKRRAGVWVHFNETRDGDGNVTAECKECKAKLVGDHGTSSLWKHAELCHGAVRSPKRPKQLPPPCPPSRSSRCESSERETGLREDEEASRDLARMIALHGFDPSIVEDDHFRSFVRRLNPGFKVPSRCDVEVMCDGILDAQERLHKQFEVQCKLLSSIQEKLQMIQCRSSKEEVQSTEAAPICSAQETAAVGASPPLPEVAVSVGTDEEAGAGKRSATADRCVVEVASSRRAVLQSAVPVSLLGSDSPPVVLNEDYHRGKRPYNQGVRLRPEAGEWEDRGQEVTRLQRPETETQEIRLGFKTLPRFLQRHSNAPRIAKQKTK</sequence>
<keyword evidence="1" id="KW-0479">Metal-binding</keyword>
<feature type="compositionally biased region" description="Basic and acidic residues" evidence="4">
    <location>
        <begin position="104"/>
        <end position="120"/>
    </location>
</feature>
<evidence type="ECO:0000313" key="7">
    <source>
        <dbReference type="Proteomes" id="UP001341281"/>
    </source>
</evidence>
<dbReference type="InterPro" id="IPR036236">
    <property type="entry name" value="Znf_C2H2_sf"/>
</dbReference>
<proteinExistence type="predicted"/>
<evidence type="ECO:0000256" key="2">
    <source>
        <dbReference type="ARBA" id="ARBA00022771"/>
    </source>
</evidence>
<keyword evidence="3" id="KW-0862">Zinc</keyword>
<feature type="region of interest" description="Disordered" evidence="4">
    <location>
        <begin position="86"/>
        <end position="120"/>
    </location>
</feature>
<dbReference type="Proteomes" id="UP001341281">
    <property type="component" value="Chromosome 09"/>
</dbReference>
<dbReference type="PANTHER" id="PTHR34396">
    <property type="entry name" value="OS03G0264950 PROTEIN-RELATED"/>
    <property type="match status" value="1"/>
</dbReference>
<dbReference type="GO" id="GO:0008270">
    <property type="term" value="F:zinc ion binding"/>
    <property type="evidence" value="ECO:0007669"/>
    <property type="project" value="UniProtKB-KW"/>
</dbReference>
<evidence type="ECO:0000313" key="6">
    <source>
        <dbReference type="EMBL" id="WVZ95313.1"/>
    </source>
</evidence>
<evidence type="ECO:0000256" key="1">
    <source>
        <dbReference type="ARBA" id="ARBA00022723"/>
    </source>
</evidence>
<protein>
    <recommendedName>
        <fullName evidence="5">BED-type domain-containing protein</fullName>
    </recommendedName>
</protein>
<reference evidence="6 7" key="1">
    <citation type="submission" date="2024-02" db="EMBL/GenBank/DDBJ databases">
        <title>High-quality chromosome-scale genome assembly of Pensacola bahiagrass (Paspalum notatum Flugge var. saurae).</title>
        <authorList>
            <person name="Vega J.M."/>
            <person name="Podio M."/>
            <person name="Orjuela J."/>
            <person name="Siena L.A."/>
            <person name="Pessino S.C."/>
            <person name="Combes M.C."/>
            <person name="Mariac C."/>
            <person name="Albertini E."/>
            <person name="Pupilli F."/>
            <person name="Ortiz J.P.A."/>
            <person name="Leblanc O."/>
        </authorList>
    </citation>
    <scope>NUCLEOTIDE SEQUENCE [LARGE SCALE GENOMIC DNA]</scope>
    <source>
        <strain evidence="6">R1</strain>
        <tissue evidence="6">Leaf</tissue>
    </source>
</reference>
<name>A0AAQ3UMH0_PASNO</name>
<feature type="domain" description="BED-type" evidence="5">
    <location>
        <begin position="40"/>
        <end position="82"/>
    </location>
</feature>
<dbReference type="GO" id="GO:0006357">
    <property type="term" value="P:regulation of transcription by RNA polymerase II"/>
    <property type="evidence" value="ECO:0007669"/>
    <property type="project" value="TreeGrafter"/>
</dbReference>
<evidence type="ECO:0000256" key="4">
    <source>
        <dbReference type="SAM" id="MobiDB-lite"/>
    </source>
</evidence>